<protein>
    <submittedName>
        <fullName evidence="1">Uncharacterized protein</fullName>
    </submittedName>
</protein>
<dbReference type="EMBL" id="WOCA01000006">
    <property type="protein sequence ID" value="MUK88661.1"/>
    <property type="molecule type" value="Genomic_DNA"/>
</dbReference>
<organism evidence="1 2">
    <name type="scientific">Ornithinibacillus caprae</name>
    <dbReference type="NCBI Taxonomy" id="2678566"/>
    <lineage>
        <taxon>Bacteria</taxon>
        <taxon>Bacillati</taxon>
        <taxon>Bacillota</taxon>
        <taxon>Bacilli</taxon>
        <taxon>Bacillales</taxon>
        <taxon>Bacillaceae</taxon>
        <taxon>Ornithinibacillus</taxon>
    </lineage>
</organism>
<gene>
    <name evidence="1" type="ORF">GMD78_09685</name>
</gene>
<dbReference type="RefSeq" id="WP_155668638.1">
    <property type="nucleotide sequence ID" value="NZ_WOCA01000006.1"/>
</dbReference>
<dbReference type="AlphaFoldDB" id="A0A6N8FHG0"/>
<evidence type="ECO:0000313" key="1">
    <source>
        <dbReference type="EMBL" id="MUK88661.1"/>
    </source>
</evidence>
<keyword evidence="2" id="KW-1185">Reference proteome</keyword>
<sequence length="68" mass="8292">MISNQKEFDEFLLESFKDGIRVRELRLTEDEANYLKWKIPKATFKKIRDCEYASTKKWYEVNTRPSEK</sequence>
<name>A0A6N8FHG0_9BACI</name>
<evidence type="ECO:0000313" key="2">
    <source>
        <dbReference type="Proteomes" id="UP000469125"/>
    </source>
</evidence>
<reference evidence="1 2" key="1">
    <citation type="submission" date="2019-11" db="EMBL/GenBank/DDBJ databases">
        <authorList>
            <person name="Li X."/>
        </authorList>
    </citation>
    <scope>NUCLEOTIDE SEQUENCE [LARGE SCALE GENOMIC DNA]</scope>
    <source>
        <strain evidence="1 2">L9</strain>
    </source>
</reference>
<dbReference type="Proteomes" id="UP000469125">
    <property type="component" value="Unassembled WGS sequence"/>
</dbReference>
<accession>A0A6N8FHG0</accession>
<proteinExistence type="predicted"/>
<comment type="caution">
    <text evidence="1">The sequence shown here is derived from an EMBL/GenBank/DDBJ whole genome shotgun (WGS) entry which is preliminary data.</text>
</comment>